<dbReference type="PANTHER" id="PTHR43771">
    <property type="entry name" value="PHOSPHOMANNOMUTASE"/>
    <property type="match status" value="1"/>
</dbReference>
<dbReference type="InterPro" id="IPR005844">
    <property type="entry name" value="A-D-PHexomutase_a/b/a-I"/>
</dbReference>
<dbReference type="InterPro" id="IPR036900">
    <property type="entry name" value="A-D-PHexomutase_C_sf"/>
</dbReference>
<comment type="similarity">
    <text evidence="2 7">Belongs to the phosphohexose mutase family.</text>
</comment>
<dbReference type="InterPro" id="IPR016066">
    <property type="entry name" value="A-D-PHexomutase_CS"/>
</dbReference>
<accession>A0ABD5RFD8</accession>
<dbReference type="InterPro" id="IPR005845">
    <property type="entry name" value="A-D-PHexomutase_a/b/a-II"/>
</dbReference>
<dbReference type="InterPro" id="IPR016055">
    <property type="entry name" value="A-D-PHexomutase_a/b/a-I/II/III"/>
</dbReference>
<evidence type="ECO:0000259" key="9">
    <source>
        <dbReference type="Pfam" id="PF02878"/>
    </source>
</evidence>
<dbReference type="Pfam" id="PF02879">
    <property type="entry name" value="PGM_PMM_II"/>
    <property type="match status" value="1"/>
</dbReference>
<keyword evidence="13" id="KW-1185">Reference proteome</keyword>
<reference evidence="12 13" key="1">
    <citation type="journal article" date="2019" name="Int. J. Syst. Evol. Microbiol.">
        <title>The Global Catalogue of Microorganisms (GCM) 10K type strain sequencing project: providing services to taxonomists for standard genome sequencing and annotation.</title>
        <authorList>
            <consortium name="The Broad Institute Genomics Platform"/>
            <consortium name="The Broad Institute Genome Sequencing Center for Infectious Disease"/>
            <person name="Wu L."/>
            <person name="Ma J."/>
        </authorList>
    </citation>
    <scope>NUCLEOTIDE SEQUENCE [LARGE SCALE GENOMIC DNA]</scope>
    <source>
        <strain evidence="12 13">CGMCC 1.12237</strain>
    </source>
</reference>
<dbReference type="SUPFAM" id="SSF53738">
    <property type="entry name" value="Phosphoglucomutase, first 3 domains"/>
    <property type="match status" value="3"/>
</dbReference>
<evidence type="ECO:0000259" key="11">
    <source>
        <dbReference type="Pfam" id="PF02880"/>
    </source>
</evidence>
<keyword evidence="5 7" id="KW-0460">Magnesium</keyword>
<name>A0ABD5RFD8_9EURY</name>
<dbReference type="GO" id="GO:0046872">
    <property type="term" value="F:metal ion binding"/>
    <property type="evidence" value="ECO:0007669"/>
    <property type="project" value="UniProtKB-KW"/>
</dbReference>
<dbReference type="RefSeq" id="WP_227231316.1">
    <property type="nucleotide sequence ID" value="NZ_JAJCVJ010000003.1"/>
</dbReference>
<feature type="domain" description="Alpha-D-phosphohexomutase alpha/beta/alpha" evidence="11">
    <location>
        <begin position="250"/>
        <end position="351"/>
    </location>
</feature>
<dbReference type="Pfam" id="PF00408">
    <property type="entry name" value="PGM_PMM_IV"/>
    <property type="match status" value="1"/>
</dbReference>
<protein>
    <submittedName>
        <fullName evidence="12">Phosphoglucosamine mutase</fullName>
        <ecNumber evidence="12">5.4.2.10</ecNumber>
    </submittedName>
</protein>
<evidence type="ECO:0000259" key="10">
    <source>
        <dbReference type="Pfam" id="PF02879"/>
    </source>
</evidence>
<dbReference type="InterPro" id="IPR005846">
    <property type="entry name" value="A-D-PHexomutase_a/b/a-III"/>
</dbReference>
<evidence type="ECO:0000256" key="6">
    <source>
        <dbReference type="ARBA" id="ARBA00023235"/>
    </source>
</evidence>
<feature type="domain" description="Alpha-D-phosphohexomutase alpha/beta/alpha" evidence="10">
    <location>
        <begin position="148"/>
        <end position="245"/>
    </location>
</feature>
<feature type="domain" description="Alpha-D-phosphohexomutase C-terminal" evidence="8">
    <location>
        <begin position="377"/>
        <end position="430"/>
    </location>
</feature>
<comment type="caution">
    <text evidence="12">The sequence shown here is derived from an EMBL/GenBank/DDBJ whole genome shotgun (WGS) entry which is preliminary data.</text>
</comment>
<dbReference type="Pfam" id="PF02880">
    <property type="entry name" value="PGM_PMM_III"/>
    <property type="match status" value="1"/>
</dbReference>
<dbReference type="Pfam" id="PF02878">
    <property type="entry name" value="PGM_PMM_I"/>
    <property type="match status" value="1"/>
</dbReference>
<keyword evidence="3" id="KW-0597">Phosphoprotein</keyword>
<keyword evidence="4 7" id="KW-0479">Metal-binding</keyword>
<dbReference type="NCBIfam" id="TIGR03990">
    <property type="entry name" value="Arch_GlmM"/>
    <property type="match status" value="1"/>
</dbReference>
<dbReference type="PROSITE" id="PS00710">
    <property type="entry name" value="PGM_PMM"/>
    <property type="match status" value="1"/>
</dbReference>
<dbReference type="Gene3D" id="3.30.310.50">
    <property type="entry name" value="Alpha-D-phosphohexomutase, C-terminal domain"/>
    <property type="match status" value="1"/>
</dbReference>
<dbReference type="InterPro" id="IPR005843">
    <property type="entry name" value="A-D-PHexomutase_C"/>
</dbReference>
<evidence type="ECO:0000256" key="1">
    <source>
        <dbReference type="ARBA" id="ARBA00001946"/>
    </source>
</evidence>
<dbReference type="Proteomes" id="UP001596201">
    <property type="component" value="Unassembled WGS sequence"/>
</dbReference>
<proteinExistence type="inferred from homology"/>
<dbReference type="InterPro" id="IPR024086">
    <property type="entry name" value="GlmM_arc-type"/>
</dbReference>
<dbReference type="EMBL" id="JBHSKX010000004">
    <property type="protein sequence ID" value="MFC5368745.1"/>
    <property type="molecule type" value="Genomic_DNA"/>
</dbReference>
<dbReference type="CDD" id="cd03087">
    <property type="entry name" value="PGM_like1"/>
    <property type="match status" value="1"/>
</dbReference>
<dbReference type="PRINTS" id="PR00509">
    <property type="entry name" value="PGMPMM"/>
</dbReference>
<dbReference type="InterPro" id="IPR005841">
    <property type="entry name" value="Alpha-D-phosphohexomutase_SF"/>
</dbReference>
<evidence type="ECO:0000256" key="4">
    <source>
        <dbReference type="ARBA" id="ARBA00022723"/>
    </source>
</evidence>
<evidence type="ECO:0000259" key="8">
    <source>
        <dbReference type="Pfam" id="PF00408"/>
    </source>
</evidence>
<evidence type="ECO:0000256" key="5">
    <source>
        <dbReference type="ARBA" id="ARBA00022842"/>
    </source>
</evidence>
<dbReference type="EC" id="5.4.2.10" evidence="12"/>
<dbReference type="Gene3D" id="3.40.120.10">
    <property type="entry name" value="Alpha-D-Glucose-1,6-Bisphosphate, subunit A, domain 3"/>
    <property type="match status" value="3"/>
</dbReference>
<evidence type="ECO:0000256" key="2">
    <source>
        <dbReference type="ARBA" id="ARBA00010231"/>
    </source>
</evidence>
<evidence type="ECO:0000256" key="7">
    <source>
        <dbReference type="RuleBase" id="RU004326"/>
    </source>
</evidence>
<dbReference type="SUPFAM" id="SSF55957">
    <property type="entry name" value="Phosphoglucomutase, C-terminal domain"/>
    <property type="match status" value="1"/>
</dbReference>
<gene>
    <name evidence="12" type="primary">glmM</name>
    <name evidence="12" type="ORF">ACFPJ5_17620</name>
</gene>
<dbReference type="AlphaFoldDB" id="A0ABD5RFD8"/>
<keyword evidence="6 12" id="KW-0413">Isomerase</keyword>
<organism evidence="12 13">
    <name type="scientific">Salinirubrum litoreum</name>
    <dbReference type="NCBI Taxonomy" id="1126234"/>
    <lineage>
        <taxon>Archaea</taxon>
        <taxon>Methanobacteriati</taxon>
        <taxon>Methanobacteriota</taxon>
        <taxon>Stenosarchaea group</taxon>
        <taxon>Halobacteria</taxon>
        <taxon>Halobacteriales</taxon>
        <taxon>Haloferacaceae</taxon>
        <taxon>Salinirubrum</taxon>
    </lineage>
</organism>
<evidence type="ECO:0000313" key="12">
    <source>
        <dbReference type="EMBL" id="MFC5368745.1"/>
    </source>
</evidence>
<evidence type="ECO:0000313" key="13">
    <source>
        <dbReference type="Proteomes" id="UP001596201"/>
    </source>
</evidence>
<feature type="domain" description="Alpha-D-phosphohexomutase alpha/beta/alpha" evidence="9">
    <location>
        <begin position="2"/>
        <end position="124"/>
    </location>
</feature>
<evidence type="ECO:0000256" key="3">
    <source>
        <dbReference type="ARBA" id="ARBA00022553"/>
    </source>
</evidence>
<dbReference type="GO" id="GO:0008966">
    <property type="term" value="F:phosphoglucosamine mutase activity"/>
    <property type="evidence" value="ECO:0007669"/>
    <property type="project" value="UniProtKB-EC"/>
</dbReference>
<comment type="cofactor">
    <cofactor evidence="1">
        <name>Mg(2+)</name>
        <dbReference type="ChEBI" id="CHEBI:18420"/>
    </cofactor>
</comment>
<dbReference type="PANTHER" id="PTHR43771:SF1">
    <property type="entry name" value="PHOSPHOMANNOMUTASE"/>
    <property type="match status" value="1"/>
</dbReference>
<sequence length="442" mass="46319">MFGTSGIRGPVGDIVTSDLALRLGRGLGSTNAETVVVGRDTRATGEFLEDALAAGLRESGVDVIRVGVASTPTIARNVGWLGADAGVSITASHNPPADNGLKFWGADGRAFDTERRRSLIQGVNACAFSLVPWDEAGSQRTDTEAEERHVEALLDAVGVPNPEDLSVVVDVGHGAGGVTVEALTRLGCHVTTLNAQEDGRFPGRESEPTAETCTALQATVAGTDADLGIAHDGDADRMMAVAEDGTFLSGDALLALFAGEAVSPGKRIAVPLNTSLLVDEVVARHGGSVERTRVGDVYIAETATDPDVVFGGEPSGAWIWPDETLCPDGPLAAVKLVELVATRGRLSELTADFGGYTLRREKVETDHKESTMERVQARVTAEFDDVQTMDGVRVAVDDGWFLIRASGTQPLIRITAEAPTADRADELLARAGDILTGEALEA</sequence>